<gene>
    <name evidence="1" type="ORF">PPTG_22435</name>
</gene>
<dbReference type="STRING" id="761204.W2QL06"/>
<name>W2QL06_PHYN3</name>
<protein>
    <submittedName>
        <fullName evidence="1">Uncharacterized protein</fullName>
    </submittedName>
</protein>
<reference evidence="2" key="1">
    <citation type="submission" date="2011-12" db="EMBL/GenBank/DDBJ databases">
        <authorList>
            <consortium name="The Broad Institute Genome Sequencing Platform"/>
            <person name="Russ C."/>
            <person name="Tyler B."/>
            <person name="Panabieres F."/>
            <person name="Shan W."/>
            <person name="Tripathy S."/>
            <person name="Grunwald N."/>
            <person name="Machado M."/>
            <person name="Young S.K."/>
            <person name="Zeng Q."/>
            <person name="Gargeya S."/>
            <person name="Fitzgerald M."/>
            <person name="Haas B."/>
            <person name="Abouelleil A."/>
            <person name="Alvarado L."/>
            <person name="Arachchi H.M."/>
            <person name="Berlin A."/>
            <person name="Chapman S.B."/>
            <person name="Gearin G."/>
            <person name="Goldberg J."/>
            <person name="Griggs A."/>
            <person name="Gujja S."/>
            <person name="Hansen M."/>
            <person name="Heiman D."/>
            <person name="Howarth C."/>
            <person name="Larimer J."/>
            <person name="Lui A."/>
            <person name="MacDonald P.J.P."/>
            <person name="McCowen C."/>
            <person name="Montmayeur A."/>
            <person name="Murphy C."/>
            <person name="Neiman D."/>
            <person name="Pearson M."/>
            <person name="Priest M."/>
            <person name="Roberts A."/>
            <person name="Saif S."/>
            <person name="Shea T."/>
            <person name="Sisk P."/>
            <person name="Stolte C."/>
            <person name="Sykes S."/>
            <person name="Wortman J."/>
            <person name="Nusbaum C."/>
            <person name="Birren B."/>
        </authorList>
    </citation>
    <scope>NUCLEOTIDE SEQUENCE [LARGE SCALE GENOMIC DNA]</scope>
    <source>
        <strain evidence="2">INRA-310</strain>
    </source>
</reference>
<dbReference type="VEuPathDB" id="FungiDB:PPTG_22435"/>
<accession>W2QL06</accession>
<reference evidence="1 2" key="2">
    <citation type="submission" date="2013-11" db="EMBL/GenBank/DDBJ databases">
        <title>The Genome Sequence of Phytophthora parasitica INRA-310.</title>
        <authorList>
            <consortium name="The Broad Institute Genomics Platform"/>
            <person name="Russ C."/>
            <person name="Tyler B."/>
            <person name="Panabieres F."/>
            <person name="Shan W."/>
            <person name="Tripathy S."/>
            <person name="Grunwald N."/>
            <person name="Machado M."/>
            <person name="Johnson C.S."/>
            <person name="Arredondo F."/>
            <person name="Hong C."/>
            <person name="Coffey M."/>
            <person name="Young S.K."/>
            <person name="Zeng Q."/>
            <person name="Gargeya S."/>
            <person name="Fitzgerald M."/>
            <person name="Abouelleil A."/>
            <person name="Alvarado L."/>
            <person name="Chapman S.B."/>
            <person name="Gainer-Dewar J."/>
            <person name="Goldberg J."/>
            <person name="Griggs A."/>
            <person name="Gujja S."/>
            <person name="Hansen M."/>
            <person name="Howarth C."/>
            <person name="Imamovic A."/>
            <person name="Ireland A."/>
            <person name="Larimer J."/>
            <person name="McCowan C."/>
            <person name="Murphy C."/>
            <person name="Pearson M."/>
            <person name="Poon T.W."/>
            <person name="Priest M."/>
            <person name="Roberts A."/>
            <person name="Saif S."/>
            <person name="Shea T."/>
            <person name="Sykes S."/>
            <person name="Wortman J."/>
            <person name="Nusbaum C."/>
            <person name="Birren B."/>
        </authorList>
    </citation>
    <scope>NUCLEOTIDE SEQUENCE [LARGE SCALE GENOMIC DNA]</scope>
    <source>
        <strain evidence="1 2">INRA-310</strain>
    </source>
</reference>
<proteinExistence type="predicted"/>
<dbReference type="Proteomes" id="UP000018817">
    <property type="component" value="Unassembled WGS sequence"/>
</dbReference>
<evidence type="ECO:0000313" key="2">
    <source>
        <dbReference type="Proteomes" id="UP000018817"/>
    </source>
</evidence>
<dbReference type="EMBL" id="KI669576">
    <property type="protein sequence ID" value="ETN12935.1"/>
    <property type="molecule type" value="Genomic_DNA"/>
</dbReference>
<evidence type="ECO:0000313" key="1">
    <source>
        <dbReference type="EMBL" id="ETN12935.1"/>
    </source>
</evidence>
<organism evidence="1 2">
    <name type="scientific">Phytophthora nicotianae (strain INRA-310)</name>
    <name type="common">Phytophthora parasitica</name>
    <dbReference type="NCBI Taxonomy" id="761204"/>
    <lineage>
        <taxon>Eukaryota</taxon>
        <taxon>Sar</taxon>
        <taxon>Stramenopiles</taxon>
        <taxon>Oomycota</taxon>
        <taxon>Peronosporomycetes</taxon>
        <taxon>Peronosporales</taxon>
        <taxon>Peronosporaceae</taxon>
        <taxon>Phytophthora</taxon>
    </lineage>
</organism>
<dbReference type="GeneID" id="20191034"/>
<dbReference type="RefSeq" id="XP_008902093.1">
    <property type="nucleotide sequence ID" value="XM_008903845.1"/>
</dbReference>
<sequence>MEKTHFATLQISDALAEQLSRQNEEDLSIREYIQLSIHSKQCR</sequence>
<dbReference type="AlphaFoldDB" id="W2QL06"/>